<evidence type="ECO:0000313" key="1">
    <source>
        <dbReference type="EMBL" id="KAK2612546.1"/>
    </source>
</evidence>
<accession>A0AAJ0CX03</accession>
<name>A0AAJ0CX03_9HYPO</name>
<organism evidence="1 2">
    <name type="scientific">Conoideocrella luteorostrata</name>
    <dbReference type="NCBI Taxonomy" id="1105319"/>
    <lineage>
        <taxon>Eukaryota</taxon>
        <taxon>Fungi</taxon>
        <taxon>Dikarya</taxon>
        <taxon>Ascomycota</taxon>
        <taxon>Pezizomycotina</taxon>
        <taxon>Sordariomycetes</taxon>
        <taxon>Hypocreomycetidae</taxon>
        <taxon>Hypocreales</taxon>
        <taxon>Clavicipitaceae</taxon>
        <taxon>Conoideocrella</taxon>
    </lineage>
</organism>
<proteinExistence type="predicted"/>
<protein>
    <submittedName>
        <fullName evidence="1">Uncharacterized protein</fullName>
    </submittedName>
</protein>
<sequence length="182" mass="19462">MRLSYRSALPTFLGLSQAHAISPSHLRLSAVVSGRDGKAAFECWQFENPFVKYPTVGQATDLAQLSNVTYVVLPAGSNEGIHKPPHPMLFVLLTGTAHLTLPSTGETLHLEAGENGLIVANDMDGEGHISEYPAKHPSIALQLPFEGGQVPKHKIVRDGPCIDATHDASAGNRGNQMPLRGL</sequence>
<keyword evidence="2" id="KW-1185">Reference proteome</keyword>
<reference evidence="1" key="1">
    <citation type="submission" date="2023-06" db="EMBL/GenBank/DDBJ databases">
        <title>Conoideocrella luteorostrata (Hypocreales: Clavicipitaceae), a potential biocontrol fungus for elongate hemlock scale in United States Christmas tree production areas.</title>
        <authorList>
            <person name="Barrett H."/>
            <person name="Lovett B."/>
            <person name="Macias A.M."/>
            <person name="Stajich J.E."/>
            <person name="Kasson M.T."/>
        </authorList>
    </citation>
    <scope>NUCLEOTIDE SEQUENCE</scope>
    <source>
        <strain evidence="1">ARSEF 14590</strain>
    </source>
</reference>
<comment type="caution">
    <text evidence="1">The sequence shown here is derived from an EMBL/GenBank/DDBJ whole genome shotgun (WGS) entry which is preliminary data.</text>
</comment>
<gene>
    <name evidence="1" type="ORF">QQS21_001484</name>
</gene>
<dbReference type="EMBL" id="JASWJB010000015">
    <property type="protein sequence ID" value="KAK2612546.1"/>
    <property type="molecule type" value="Genomic_DNA"/>
</dbReference>
<dbReference type="AlphaFoldDB" id="A0AAJ0CX03"/>
<dbReference type="Proteomes" id="UP001251528">
    <property type="component" value="Unassembled WGS sequence"/>
</dbReference>
<evidence type="ECO:0000313" key="2">
    <source>
        <dbReference type="Proteomes" id="UP001251528"/>
    </source>
</evidence>